<name>A0A538SG34_UNCEI</name>
<sequence length="509" mass="56023">MQAPRVSAILPAAFLAAVVLAAVSALAGTASAFDTEPHFDITADVLKSEGFSPNAVQTVQSANFFVDFYDFMDHPKVKPALNAACLQRAAPAMAAAHFQHFDMLDSKYDVARRWDAMLAATDSVAIAKTKRGDILGLMALLGASLHNVQDFYAHSNWVEGGTTGPPLGRGALAKYGDHPTWLSMDRADRESLDVYTRLNRNGVIRWHGQWNSPPDSLNKDQPGRPHYTDAYICAYFASRQWVRLFQTFVNDTATWSKMQRFPKSAFDPSRDWDYSRKISFYGGHWSGNGAPSEVMDAFRPPPGTDPDLLLGAVVGYMGGRCIDKKASALRSEVQSLLSTWGVAPYKGPVNVKLPSAAPQSLQFVQIQVHRIDLTGGHDGLLGMGGGMDYYSRAKIDGQYYWSGLIKGHSTFNFDTLAYGPWTMTKALPINRSNVVMIFELMDLDYFFDDFVDINPKKGDTSLVFTYRTTDGQLHGDVSGSAPFTIEGKGDCDCARVKMDIVRTVGSCLR</sequence>
<organism evidence="3 4">
    <name type="scientific">Eiseniibacteriota bacterium</name>
    <dbReference type="NCBI Taxonomy" id="2212470"/>
    <lineage>
        <taxon>Bacteria</taxon>
        <taxon>Candidatus Eiseniibacteriota</taxon>
    </lineage>
</organism>
<feature type="domain" description="VWA7 N-terminal" evidence="2">
    <location>
        <begin position="126"/>
        <end position="165"/>
    </location>
</feature>
<accession>A0A538SG34</accession>
<evidence type="ECO:0000259" key="2">
    <source>
        <dbReference type="Pfam" id="PF25107"/>
    </source>
</evidence>
<dbReference type="AlphaFoldDB" id="A0A538SG34"/>
<dbReference type="Pfam" id="PF25107">
    <property type="entry name" value="VWA7_N"/>
    <property type="match status" value="1"/>
</dbReference>
<evidence type="ECO:0000313" key="4">
    <source>
        <dbReference type="Proteomes" id="UP000316292"/>
    </source>
</evidence>
<feature type="signal peptide" evidence="1">
    <location>
        <begin position="1"/>
        <end position="27"/>
    </location>
</feature>
<dbReference type="InterPro" id="IPR056862">
    <property type="entry name" value="VWA7_N"/>
</dbReference>
<reference evidence="3 4" key="1">
    <citation type="journal article" date="2019" name="Nat. Microbiol.">
        <title>Mediterranean grassland soil C-N compound turnover is dependent on rainfall and depth, and is mediated by genomically divergent microorganisms.</title>
        <authorList>
            <person name="Diamond S."/>
            <person name="Andeer P.F."/>
            <person name="Li Z."/>
            <person name="Crits-Christoph A."/>
            <person name="Burstein D."/>
            <person name="Anantharaman K."/>
            <person name="Lane K.R."/>
            <person name="Thomas B.C."/>
            <person name="Pan C."/>
            <person name="Northen T.R."/>
            <person name="Banfield J.F."/>
        </authorList>
    </citation>
    <scope>NUCLEOTIDE SEQUENCE [LARGE SCALE GENOMIC DNA]</scope>
    <source>
        <strain evidence="3">WS_1</strain>
    </source>
</reference>
<dbReference type="EMBL" id="VBOR01000036">
    <property type="protein sequence ID" value="TMQ50334.1"/>
    <property type="molecule type" value="Genomic_DNA"/>
</dbReference>
<dbReference type="Proteomes" id="UP000316292">
    <property type="component" value="Unassembled WGS sequence"/>
</dbReference>
<keyword evidence="1" id="KW-0732">Signal</keyword>
<proteinExistence type="predicted"/>
<comment type="caution">
    <text evidence="3">The sequence shown here is derived from an EMBL/GenBank/DDBJ whole genome shotgun (WGS) entry which is preliminary data.</text>
</comment>
<evidence type="ECO:0000313" key="3">
    <source>
        <dbReference type="EMBL" id="TMQ50334.1"/>
    </source>
</evidence>
<gene>
    <name evidence="3" type="ORF">E6K71_02795</name>
</gene>
<protein>
    <recommendedName>
        <fullName evidence="2">VWA7 N-terminal domain-containing protein</fullName>
    </recommendedName>
</protein>
<feature type="chain" id="PRO_5021733733" description="VWA7 N-terminal domain-containing protein" evidence="1">
    <location>
        <begin position="28"/>
        <end position="509"/>
    </location>
</feature>
<evidence type="ECO:0000256" key="1">
    <source>
        <dbReference type="SAM" id="SignalP"/>
    </source>
</evidence>